<accession>A0AAE1MQY6</accession>
<dbReference type="InterPro" id="IPR032675">
    <property type="entry name" value="LRR_dom_sf"/>
</dbReference>
<dbReference type="InterPro" id="IPR008271">
    <property type="entry name" value="Ser/Thr_kinase_AS"/>
</dbReference>
<feature type="signal peptide" evidence="22">
    <location>
        <begin position="1"/>
        <end position="19"/>
    </location>
</feature>
<evidence type="ECO:0000256" key="11">
    <source>
        <dbReference type="ARBA" id="ARBA00022737"/>
    </source>
</evidence>
<evidence type="ECO:0000256" key="14">
    <source>
        <dbReference type="ARBA" id="ARBA00022840"/>
    </source>
</evidence>
<evidence type="ECO:0000256" key="15">
    <source>
        <dbReference type="ARBA" id="ARBA00022989"/>
    </source>
</evidence>
<comment type="caution">
    <text evidence="24">The sequence shown here is derived from an EMBL/GenBank/DDBJ whole genome shotgun (WGS) entry which is preliminary data.</text>
</comment>
<dbReference type="Pfam" id="PF08263">
    <property type="entry name" value="LRRNT_2"/>
    <property type="match status" value="1"/>
</dbReference>
<dbReference type="FunFam" id="1.10.510.10:FF:000358">
    <property type="entry name" value="Putative leucine-rich repeat receptor-like serine/threonine-protein kinase"/>
    <property type="match status" value="2"/>
</dbReference>
<comment type="subcellular location">
    <subcellularLocation>
        <location evidence="1">Cell membrane</location>
        <topology evidence="1">Single-pass membrane protein</topology>
    </subcellularLocation>
</comment>
<evidence type="ECO:0000256" key="3">
    <source>
        <dbReference type="ARBA" id="ARBA00012513"/>
    </source>
</evidence>
<reference evidence="24" key="1">
    <citation type="submission" date="2023-10" db="EMBL/GenBank/DDBJ databases">
        <title>Chromosome-level genome of the transformable northern wattle, Acacia crassicarpa.</title>
        <authorList>
            <person name="Massaro I."/>
            <person name="Sinha N.R."/>
            <person name="Poethig S."/>
            <person name="Leichty A.R."/>
        </authorList>
    </citation>
    <scope>NUCLEOTIDE SEQUENCE</scope>
    <source>
        <strain evidence="24">Acra3RX</strain>
        <tissue evidence="24">Leaf</tissue>
    </source>
</reference>
<keyword evidence="18" id="KW-0325">Glycoprotein</keyword>
<evidence type="ECO:0000256" key="13">
    <source>
        <dbReference type="ARBA" id="ARBA00022777"/>
    </source>
</evidence>
<dbReference type="GO" id="GO:0005524">
    <property type="term" value="F:ATP binding"/>
    <property type="evidence" value="ECO:0007669"/>
    <property type="project" value="UniProtKB-UniRule"/>
</dbReference>
<keyword evidence="7" id="KW-0433">Leucine-rich repeat</keyword>
<keyword evidence="12 21" id="KW-0547">Nucleotide-binding</keyword>
<dbReference type="PROSITE" id="PS50011">
    <property type="entry name" value="PROTEIN_KINASE_DOM"/>
    <property type="match status" value="2"/>
</dbReference>
<dbReference type="SMART" id="SM00220">
    <property type="entry name" value="S_TKc"/>
    <property type="match status" value="2"/>
</dbReference>
<evidence type="ECO:0000256" key="9">
    <source>
        <dbReference type="ARBA" id="ARBA00022692"/>
    </source>
</evidence>
<dbReference type="EC" id="2.7.11.1" evidence="3"/>
<dbReference type="InterPro" id="IPR013210">
    <property type="entry name" value="LRR_N_plant-typ"/>
</dbReference>
<feature type="chain" id="PRO_5042286958" description="non-specific serine/threonine protein kinase" evidence="22">
    <location>
        <begin position="20"/>
        <end position="1248"/>
    </location>
</feature>
<evidence type="ECO:0000256" key="19">
    <source>
        <dbReference type="ARBA" id="ARBA00047899"/>
    </source>
</evidence>
<dbReference type="FunFam" id="3.80.10.10:FF:000095">
    <property type="entry name" value="LRR receptor-like serine/threonine-protein kinase GSO1"/>
    <property type="match status" value="2"/>
</dbReference>
<feature type="domain" description="Protein kinase" evidence="23">
    <location>
        <begin position="956"/>
        <end position="1238"/>
    </location>
</feature>
<evidence type="ECO:0000256" key="1">
    <source>
        <dbReference type="ARBA" id="ARBA00004162"/>
    </source>
</evidence>
<evidence type="ECO:0000256" key="22">
    <source>
        <dbReference type="SAM" id="SignalP"/>
    </source>
</evidence>
<protein>
    <recommendedName>
        <fullName evidence="3">non-specific serine/threonine protein kinase</fullName>
        <ecNumber evidence="3">2.7.11.1</ecNumber>
    </recommendedName>
</protein>
<dbReference type="Pfam" id="PF00560">
    <property type="entry name" value="LRR_1"/>
    <property type="match status" value="6"/>
</dbReference>
<dbReference type="GO" id="GO:0005886">
    <property type="term" value="C:plasma membrane"/>
    <property type="evidence" value="ECO:0007669"/>
    <property type="project" value="UniProtKB-SubCell"/>
</dbReference>
<evidence type="ECO:0000313" key="25">
    <source>
        <dbReference type="Proteomes" id="UP001293593"/>
    </source>
</evidence>
<evidence type="ECO:0000256" key="4">
    <source>
        <dbReference type="ARBA" id="ARBA00022475"/>
    </source>
</evidence>
<evidence type="ECO:0000256" key="20">
    <source>
        <dbReference type="ARBA" id="ARBA00048679"/>
    </source>
</evidence>
<dbReference type="Gene3D" id="1.10.510.10">
    <property type="entry name" value="Transferase(Phosphotransferase) domain 1"/>
    <property type="match status" value="2"/>
</dbReference>
<keyword evidence="25" id="KW-1185">Reference proteome</keyword>
<evidence type="ECO:0000256" key="17">
    <source>
        <dbReference type="ARBA" id="ARBA00023170"/>
    </source>
</evidence>
<dbReference type="SUPFAM" id="SSF52058">
    <property type="entry name" value="L domain-like"/>
    <property type="match status" value="2"/>
</dbReference>
<dbReference type="GO" id="GO:0033612">
    <property type="term" value="F:receptor serine/threonine kinase binding"/>
    <property type="evidence" value="ECO:0007669"/>
    <property type="project" value="TreeGrafter"/>
</dbReference>
<dbReference type="PANTHER" id="PTHR48056">
    <property type="entry name" value="LRR RECEPTOR-LIKE SERINE/THREONINE-PROTEIN KINASE-RELATED"/>
    <property type="match status" value="1"/>
</dbReference>
<evidence type="ECO:0000256" key="5">
    <source>
        <dbReference type="ARBA" id="ARBA00022527"/>
    </source>
</evidence>
<dbReference type="EMBL" id="JAWXYG010000006">
    <property type="protein sequence ID" value="KAK4269561.1"/>
    <property type="molecule type" value="Genomic_DNA"/>
</dbReference>
<keyword evidence="6" id="KW-0597">Phosphoprotein</keyword>
<gene>
    <name evidence="24" type="ORF">QN277_022702</name>
</gene>
<dbReference type="InterPro" id="IPR050647">
    <property type="entry name" value="Plant_LRR-RLKs"/>
</dbReference>
<evidence type="ECO:0000256" key="18">
    <source>
        <dbReference type="ARBA" id="ARBA00023180"/>
    </source>
</evidence>
<dbReference type="InterPro" id="IPR000719">
    <property type="entry name" value="Prot_kinase_dom"/>
</dbReference>
<dbReference type="AlphaFoldDB" id="A0AAE1MQY6"/>
<dbReference type="PROSITE" id="PS00107">
    <property type="entry name" value="PROTEIN_KINASE_ATP"/>
    <property type="match status" value="1"/>
</dbReference>
<evidence type="ECO:0000256" key="10">
    <source>
        <dbReference type="ARBA" id="ARBA00022729"/>
    </source>
</evidence>
<dbReference type="GO" id="GO:0004674">
    <property type="term" value="F:protein serine/threonine kinase activity"/>
    <property type="evidence" value="ECO:0007669"/>
    <property type="project" value="UniProtKB-KW"/>
</dbReference>
<keyword evidence="8" id="KW-0808">Transferase</keyword>
<keyword evidence="17" id="KW-0675">Receptor</keyword>
<dbReference type="InterPro" id="IPR011009">
    <property type="entry name" value="Kinase-like_dom_sf"/>
</dbReference>
<evidence type="ECO:0000256" key="2">
    <source>
        <dbReference type="ARBA" id="ARBA00008684"/>
    </source>
</evidence>
<evidence type="ECO:0000313" key="24">
    <source>
        <dbReference type="EMBL" id="KAK4269561.1"/>
    </source>
</evidence>
<name>A0AAE1MQY6_9FABA</name>
<proteinExistence type="inferred from homology"/>
<feature type="domain" description="Protein kinase" evidence="23">
    <location>
        <begin position="621"/>
        <end position="907"/>
    </location>
</feature>
<dbReference type="PANTHER" id="PTHR48056:SF23">
    <property type="entry name" value="PROTEIN KINASE DOMAIN-CONTAINING PROTEIN"/>
    <property type="match status" value="1"/>
</dbReference>
<dbReference type="Proteomes" id="UP001293593">
    <property type="component" value="Unassembled WGS sequence"/>
</dbReference>
<keyword evidence="5" id="KW-0723">Serine/threonine-protein kinase</keyword>
<keyword evidence="11" id="KW-0677">Repeat</keyword>
<dbReference type="Gene3D" id="3.80.10.10">
    <property type="entry name" value="Ribonuclease Inhibitor"/>
    <property type="match status" value="3"/>
</dbReference>
<keyword evidence="13" id="KW-0418">Kinase</keyword>
<keyword evidence="14 21" id="KW-0067">ATP-binding</keyword>
<evidence type="ECO:0000256" key="6">
    <source>
        <dbReference type="ARBA" id="ARBA00022553"/>
    </source>
</evidence>
<keyword evidence="10 22" id="KW-0732">Signal</keyword>
<evidence type="ECO:0000256" key="8">
    <source>
        <dbReference type="ARBA" id="ARBA00022679"/>
    </source>
</evidence>
<evidence type="ECO:0000256" key="12">
    <source>
        <dbReference type="ARBA" id="ARBA00022741"/>
    </source>
</evidence>
<comment type="catalytic activity">
    <reaction evidence="19">
        <text>L-threonyl-[protein] + ATP = O-phospho-L-threonyl-[protein] + ADP + H(+)</text>
        <dbReference type="Rhea" id="RHEA:46608"/>
        <dbReference type="Rhea" id="RHEA-COMP:11060"/>
        <dbReference type="Rhea" id="RHEA-COMP:11605"/>
        <dbReference type="ChEBI" id="CHEBI:15378"/>
        <dbReference type="ChEBI" id="CHEBI:30013"/>
        <dbReference type="ChEBI" id="CHEBI:30616"/>
        <dbReference type="ChEBI" id="CHEBI:61977"/>
        <dbReference type="ChEBI" id="CHEBI:456216"/>
        <dbReference type="EC" id="2.7.11.1"/>
    </reaction>
</comment>
<evidence type="ECO:0000256" key="21">
    <source>
        <dbReference type="PROSITE-ProRule" id="PRU10141"/>
    </source>
</evidence>
<dbReference type="PROSITE" id="PS00108">
    <property type="entry name" value="PROTEIN_KINASE_ST"/>
    <property type="match status" value="1"/>
</dbReference>
<dbReference type="Pfam" id="PF00069">
    <property type="entry name" value="Pkinase"/>
    <property type="match status" value="2"/>
</dbReference>
<keyword evidence="15" id="KW-1133">Transmembrane helix</keyword>
<evidence type="ECO:0000256" key="7">
    <source>
        <dbReference type="ARBA" id="ARBA00022614"/>
    </source>
</evidence>
<organism evidence="24 25">
    <name type="scientific">Acacia crassicarpa</name>
    <name type="common">northern wattle</name>
    <dbReference type="NCBI Taxonomy" id="499986"/>
    <lineage>
        <taxon>Eukaryota</taxon>
        <taxon>Viridiplantae</taxon>
        <taxon>Streptophyta</taxon>
        <taxon>Embryophyta</taxon>
        <taxon>Tracheophyta</taxon>
        <taxon>Spermatophyta</taxon>
        <taxon>Magnoliopsida</taxon>
        <taxon>eudicotyledons</taxon>
        <taxon>Gunneridae</taxon>
        <taxon>Pentapetalae</taxon>
        <taxon>rosids</taxon>
        <taxon>fabids</taxon>
        <taxon>Fabales</taxon>
        <taxon>Fabaceae</taxon>
        <taxon>Caesalpinioideae</taxon>
        <taxon>mimosoid clade</taxon>
        <taxon>Acacieae</taxon>
        <taxon>Acacia</taxon>
    </lineage>
</organism>
<dbReference type="Gene3D" id="3.30.200.20">
    <property type="entry name" value="Phosphorylase Kinase, domain 1"/>
    <property type="match status" value="2"/>
</dbReference>
<comment type="catalytic activity">
    <reaction evidence="20">
        <text>L-seryl-[protein] + ATP = O-phospho-L-seryl-[protein] + ADP + H(+)</text>
        <dbReference type="Rhea" id="RHEA:17989"/>
        <dbReference type="Rhea" id="RHEA-COMP:9863"/>
        <dbReference type="Rhea" id="RHEA-COMP:11604"/>
        <dbReference type="ChEBI" id="CHEBI:15378"/>
        <dbReference type="ChEBI" id="CHEBI:29999"/>
        <dbReference type="ChEBI" id="CHEBI:30616"/>
        <dbReference type="ChEBI" id="CHEBI:83421"/>
        <dbReference type="ChEBI" id="CHEBI:456216"/>
        <dbReference type="EC" id="2.7.11.1"/>
    </reaction>
</comment>
<keyword evidence="4" id="KW-1003">Cell membrane</keyword>
<feature type="binding site" evidence="21">
    <location>
        <position position="985"/>
    </location>
    <ligand>
        <name>ATP</name>
        <dbReference type="ChEBI" id="CHEBI:30616"/>
    </ligand>
</feature>
<dbReference type="InterPro" id="IPR001611">
    <property type="entry name" value="Leu-rich_rpt"/>
</dbReference>
<dbReference type="InterPro" id="IPR017441">
    <property type="entry name" value="Protein_kinase_ATP_BS"/>
</dbReference>
<keyword evidence="9" id="KW-0812">Transmembrane</keyword>
<evidence type="ECO:0000259" key="23">
    <source>
        <dbReference type="PROSITE" id="PS50011"/>
    </source>
</evidence>
<keyword evidence="16" id="KW-0472">Membrane</keyword>
<evidence type="ECO:0000256" key="16">
    <source>
        <dbReference type="ARBA" id="ARBA00023136"/>
    </source>
</evidence>
<sequence length="1248" mass="139045">MKLPLFILCLSAPFYVTSTLSLDGLTLLSLLNHWTSMPPSLNSSWKSSDSTPCSWPGIQCDLYKNVVFINLTASQIFGQLGPEIGRLTHLQKLLLASNGFSGTIPPELGNCSMLDFIDLSENHLSGNIPPEIGNCKSLKSLLFYSNQLEGAIPNELGSLRKLEDLEFNFNRLTGEIPLSIWKIQSLKHVLLHHNSLSGKLPSEVTELKHLKNISLFDNQFSGTIPQSLGINSSLVKLHLMNNKFTGYIPPNLCLLQGGIPQDLGRCATLAWLVLNDNNLCGSVPKFEGNNNLIYMDISRNNISGSIPPSLGNCSNLIGLILSTNNITGLIPIELGNLVNLQGLNLAHNNLEGPLPQELSYCTKMFTFDVGFNFLNGSFPSSMKSWTGLAKLILRENHFSGVAPLFFLDTQLLELQLGGNMFAGEIPTSIRSLIPLYELNLSSNKLTGEIPDTFAELSMLQSLDLSLNNFSGNIQVLGSLISLSKVNISNNSFSGPLPQWTTQLLERRKQQLELSPSSFLGNPGLCVDCSILDNLICINSTNLKSCDSTSIDHKGSKLPKLVVFVICLTFVVLCLPSVIYISWFAQISNVVVNVDYEEQEALFSNDEGYFSIINLLEATEHLRDEYIIGEGGQGIVYKAELDIGVFAIKKVKFAKSNRRKSNMIREIGMTRKIRHKNVARCLGSWIGEEYGLIVSRYMENGSLHDVLHENNQLPCLAWNVRYKIAIGIAKGLSYLHHDHDPPILHRDIKPKNVLLDSDMQPCITDFGISIALNQPSTTMHLRSTYHLGTRGFMAPEIASVAVPSCELDVYSYGVILLELITRKKVLDSSFVEEETTLVGWFKAVWRRTNGLEEIVDSSIVRELSDLNVKVQIIKVILVALICTETDPGKRLKMRDVIEFFETPADPGIFIQHDGAFHLGSFLATAAASILFQEEVKIAASRGSFPILHEMMEHNERFNNRNIIGRGTHGVVYKFSVGASQFYAVKKVAFAGNKRRIGSIAREIEIIGNIRHRNLVRLLDFLFEKDHCLILYNYLPNGNLHDVLHEKNPLPCLGWNVRYRIAVGIAHGLTYLHYDCHPAIVHCAIKPKNILLDSDMDPCIANFGISKLLDQFSSTTSTPVPGTQGYITTDNTYTTAKTREFDVYSYGMVLLQLITRKKAVDPSFMNGTEIGIWVRSRWRETGDIHTIVDSSLAEEVLNSNVLEQVTIVLLLALSCTEKNPHMRPSMRHVIKKLKDAYPRTTRKSFQVQTP</sequence>
<comment type="similarity">
    <text evidence="2">Belongs to the protein kinase superfamily. Ser/Thr protein kinase family.</text>
</comment>
<dbReference type="SUPFAM" id="SSF56112">
    <property type="entry name" value="Protein kinase-like (PK-like)"/>
    <property type="match status" value="2"/>
</dbReference>